<name>A0ABQ7EHE5_BRACR</name>
<gene>
    <name evidence="1" type="ORF">DY000_02021562</name>
</gene>
<sequence length="150" mass="15936">MLLNSGSLDREERPHNLQLGGNLSYTFFSSLVSGPLKLMGGGGGGSVRERKATSLVVFARSSFGCGEEPDELIVWKARQRRASSQPPACNVGGNLSYTFFSSLVSGPLKLMGGGGGGRVREGKARNLVVSIRSSFGYGEESDGLIVVFRF</sequence>
<proteinExistence type="predicted"/>
<accession>A0ABQ7EHE5</accession>
<evidence type="ECO:0000313" key="2">
    <source>
        <dbReference type="Proteomes" id="UP000266723"/>
    </source>
</evidence>
<evidence type="ECO:0000313" key="1">
    <source>
        <dbReference type="EMBL" id="KAF3596412.1"/>
    </source>
</evidence>
<keyword evidence="2" id="KW-1185">Reference proteome</keyword>
<organism evidence="1 2">
    <name type="scientific">Brassica cretica</name>
    <name type="common">Mustard</name>
    <dbReference type="NCBI Taxonomy" id="69181"/>
    <lineage>
        <taxon>Eukaryota</taxon>
        <taxon>Viridiplantae</taxon>
        <taxon>Streptophyta</taxon>
        <taxon>Embryophyta</taxon>
        <taxon>Tracheophyta</taxon>
        <taxon>Spermatophyta</taxon>
        <taxon>Magnoliopsida</taxon>
        <taxon>eudicotyledons</taxon>
        <taxon>Gunneridae</taxon>
        <taxon>Pentapetalae</taxon>
        <taxon>rosids</taxon>
        <taxon>malvids</taxon>
        <taxon>Brassicales</taxon>
        <taxon>Brassicaceae</taxon>
        <taxon>Brassiceae</taxon>
        <taxon>Brassica</taxon>
    </lineage>
</organism>
<protein>
    <submittedName>
        <fullName evidence="1">Uncharacterized protein</fullName>
    </submittedName>
</protein>
<dbReference type="EMBL" id="QGKV02000299">
    <property type="protein sequence ID" value="KAF3596412.1"/>
    <property type="molecule type" value="Genomic_DNA"/>
</dbReference>
<reference evidence="1 2" key="1">
    <citation type="journal article" date="2020" name="BMC Genomics">
        <title>Intraspecific diversification of the crop wild relative Brassica cretica Lam. using demographic model selection.</title>
        <authorList>
            <person name="Kioukis A."/>
            <person name="Michalopoulou V.A."/>
            <person name="Briers L."/>
            <person name="Pirintsos S."/>
            <person name="Studholme D.J."/>
            <person name="Pavlidis P."/>
            <person name="Sarris P.F."/>
        </authorList>
    </citation>
    <scope>NUCLEOTIDE SEQUENCE [LARGE SCALE GENOMIC DNA]</scope>
    <source>
        <strain evidence="2">cv. PFS-1207/04</strain>
    </source>
</reference>
<dbReference type="Proteomes" id="UP000266723">
    <property type="component" value="Unassembled WGS sequence"/>
</dbReference>
<comment type="caution">
    <text evidence="1">The sequence shown here is derived from an EMBL/GenBank/DDBJ whole genome shotgun (WGS) entry which is preliminary data.</text>
</comment>